<dbReference type="Gene3D" id="3.10.170.10">
    <property type="match status" value="1"/>
</dbReference>
<protein>
    <submittedName>
        <fullName evidence="2">Peptidase M4</fullName>
    </submittedName>
</protein>
<gene>
    <name evidence="2" type="ORF">D3867_14595</name>
</gene>
<accession>A0A4D8Q6H3</accession>
<evidence type="ECO:0000256" key="1">
    <source>
        <dbReference type="SAM" id="MobiDB-lite"/>
    </source>
</evidence>
<dbReference type="EMBL" id="CP032331">
    <property type="protein sequence ID" value="QCO03330.1"/>
    <property type="molecule type" value="Genomic_DNA"/>
</dbReference>
<geneLocation type="plasmid" evidence="2">
    <name>p1</name>
</geneLocation>
<evidence type="ECO:0000313" key="2">
    <source>
        <dbReference type="EMBL" id="QCO03330.1"/>
    </source>
</evidence>
<dbReference type="AlphaFoldDB" id="A0A4D8Q6H3"/>
<reference evidence="2 3" key="1">
    <citation type="submission" date="2018-09" db="EMBL/GenBank/DDBJ databases">
        <title>Whole genome based analysis of evolution and adaptive divergence in Indian and Brazilian strains of Azospirillum brasilense.</title>
        <authorList>
            <person name="Singh C."/>
            <person name="Tripathi A.K."/>
        </authorList>
    </citation>
    <scope>NUCLEOTIDE SEQUENCE [LARGE SCALE GENOMIC DNA]</scope>
    <source>
        <strain evidence="2 3">MTCC4036</strain>
        <plasmid evidence="2 3">p1</plasmid>
    </source>
</reference>
<name>A0A4D8Q6H3_AZOBR</name>
<evidence type="ECO:0000313" key="3">
    <source>
        <dbReference type="Proteomes" id="UP000298596"/>
    </source>
</evidence>
<organism evidence="2 3">
    <name type="scientific">Azospirillum brasilense</name>
    <dbReference type="NCBI Taxonomy" id="192"/>
    <lineage>
        <taxon>Bacteria</taxon>
        <taxon>Pseudomonadati</taxon>
        <taxon>Pseudomonadota</taxon>
        <taxon>Alphaproteobacteria</taxon>
        <taxon>Rhodospirillales</taxon>
        <taxon>Azospirillaceae</taxon>
        <taxon>Azospirillum</taxon>
    </lineage>
</organism>
<feature type="region of interest" description="Disordered" evidence="1">
    <location>
        <begin position="1"/>
        <end position="41"/>
    </location>
</feature>
<keyword evidence="2" id="KW-0614">Plasmid</keyword>
<feature type="compositionally biased region" description="Low complexity" evidence="1">
    <location>
        <begin position="7"/>
        <end position="24"/>
    </location>
</feature>
<dbReference type="Proteomes" id="UP000298596">
    <property type="component" value="Plasmid p1"/>
</dbReference>
<dbReference type="SUPFAM" id="SSF55486">
    <property type="entry name" value="Metalloproteases ('zincins'), catalytic domain"/>
    <property type="match status" value="1"/>
</dbReference>
<dbReference type="CDD" id="cd09598">
    <property type="entry name" value="M4_like"/>
    <property type="match status" value="1"/>
</dbReference>
<sequence length="644" mass="70764">MTDLPRTVPATPPAVAAVAQSRSRAGNRPGPEGTGVTALEGGPFRIGPRVLGAVRTRPYERRRDDPVYRPLRIFTLDPAASRLDGAIAVVNVPYEPLGPGPLGCLFRVDPTDGERVCRAVDLDAPTNLIRQGRAPSTTDPEFHQQMVYAVCSLVYATFRRALGRDIAWAFDAEDDQGQEQGLCRLLLRPHGGTMRNAYYDPKGGAIVFGYFADCATVGRQTVERGHVFTSLSHDIIAHEVTHALLDGLRARFTVPSGPDVLAFHEAFADLVALFQHFTYHTVVEAGLREARGDLAKADLLIGLARQFGMASGHGGALRKAIETLASNEEPPQYQTVGEEPHERGSILVSAVFEAFLTVFRRKAGRYIRLATRGSGVVVGELPPELLEVVAEEACQLAGQFLTICIRAIDYCPPVDLELGEYLRAVITADYELVPDDPHAYRETWIAAFRRRGIYPPEVPSLSEDALLWRGPPRPLPPVPALSFRELKFDGDPGRPADAGELLRQARALGGLVATPELMDLFGLVRPGDPRLGGDTVESPVIESIRPSRRIGPDGQILFDLVAEVTQRRIVHEPLGRVDFFGGATVIIDPRGEVRYVVSKSVLSTRRLDRLRRFVAEESGRPLWQAAHGRLLPRSEIFRVCHDRR</sequence>
<proteinExistence type="predicted"/>